<name>A0A410WTU6_9BACL</name>
<feature type="domain" description="LamG-like jellyroll fold" evidence="3">
    <location>
        <begin position="418"/>
        <end position="548"/>
    </location>
</feature>
<dbReference type="EMBL" id="JAMDMJ010000021">
    <property type="protein sequence ID" value="MCY9597426.1"/>
    <property type="molecule type" value="Genomic_DNA"/>
</dbReference>
<evidence type="ECO:0000313" key="4">
    <source>
        <dbReference type="EMBL" id="MCY9597426.1"/>
    </source>
</evidence>
<dbReference type="InterPro" id="IPR013320">
    <property type="entry name" value="ConA-like_dom_sf"/>
</dbReference>
<dbReference type="SUPFAM" id="SSF49899">
    <property type="entry name" value="Concanavalin A-like lectins/glucanases"/>
    <property type="match status" value="3"/>
</dbReference>
<keyword evidence="2" id="KW-1015">Disulfide bond</keyword>
<dbReference type="AlphaFoldDB" id="A0A410WTU6"/>
<dbReference type="EMBL" id="CP026520">
    <property type="protein sequence ID" value="QAV17805.1"/>
    <property type="molecule type" value="Genomic_DNA"/>
</dbReference>
<protein>
    <recommendedName>
        <fullName evidence="3">LamG-like jellyroll fold domain-containing protein</fullName>
    </recommendedName>
</protein>
<keyword evidence="1" id="KW-0732">Signal</keyword>
<keyword evidence="7" id="KW-1185">Reference proteome</keyword>
<evidence type="ECO:0000313" key="5">
    <source>
        <dbReference type="EMBL" id="QAV17805.1"/>
    </source>
</evidence>
<proteinExistence type="predicted"/>
<sequence length="756" mass="84222">MAYVCSRNKLSSRLNRNNFKRFLQLSSRVWICSLLITMFIVEQVSAETNGTSTDYGYVYDKTGRLEFSILPSGRTVNYQYDLSGNLLKKTYTPLTNSESPQLTLNSPNGVEVSPTLVYSTRPTITWTQTDDKNIFDAFNIKLYSLNSSKPVFDYYGRTNDGFWKLDRDLEVGQKYRVEVRVTDGEQWSNKSSGWFQVQKDSVEIPNSEFNGESLSFDGTKQLEFTDVAVNTDSGGKNTVEFWMNWDGTENVMPFGWNGGYNLWFDNGYFGFNTGNADIYGIPSAQLKNKWVHVAAVFYNGVPNAANSELYINGVKQNISQVQGITASNVTATSTVYVSGSGVDKSKYKFTGRIADVHMWNRALTGSEIQKNMYGVLNGNEPGLVGNWKLTDPALTSLSFDGTRQLEYTNVAVNTADGAKNTVEFWMNWDGTENVMPFSWNGGYDLWFDNGHFGFNTGNADLYGISSAGLKNKWVHVAAVFYNGVPDATNSELYINGVKQNISQVQSITSSSVTATPTLYVSGYGVDKNYKFKGKIADVHVWNRALTGSQIQSNMYRTLNVNEPGLVGNWRVSDPILKASSFDGTKQLEYTNVAVNTTSGAKNTVEFWMNWDGTENVMPFGWNGSYDLWFNNGYFGFNTGNADIYGIPSAELKNKWVHVAAVFYNGVPDATNSELYINGVKQSISQVQNVTTASVTVTPTAYVSGFGVDKANYKFKGKLADVHVWNRAITSSEIQSNMYRALMNNEPGLVGNWRLAD</sequence>
<reference evidence="5 6" key="1">
    <citation type="submission" date="2018-01" db="EMBL/GenBank/DDBJ databases">
        <title>The whole genome sequencing and assembly of Paenibacillus chitinolyticus KCCM 41400 strain.</title>
        <authorList>
            <person name="Kim J.-Y."/>
            <person name="Park M.-K."/>
            <person name="Lee Y.-J."/>
            <person name="Yi H."/>
            <person name="Bahn Y.-S."/>
            <person name="Kim J.F."/>
            <person name="Lee D.-W."/>
        </authorList>
    </citation>
    <scope>NUCLEOTIDE SEQUENCE [LARGE SCALE GENOMIC DNA]</scope>
    <source>
        <strain evidence="5 6">KCCM 41400</strain>
    </source>
</reference>
<dbReference type="Pfam" id="PF13385">
    <property type="entry name" value="Laminin_G_3"/>
    <property type="match status" value="3"/>
</dbReference>
<dbReference type="OrthoDB" id="2667323at2"/>
<dbReference type="InterPro" id="IPR051005">
    <property type="entry name" value="Pentraxin_domain"/>
</dbReference>
<dbReference type="InterPro" id="IPR006558">
    <property type="entry name" value="LamG-like"/>
</dbReference>
<evidence type="ECO:0000256" key="2">
    <source>
        <dbReference type="ARBA" id="ARBA00023157"/>
    </source>
</evidence>
<feature type="domain" description="LamG-like jellyroll fold" evidence="3">
    <location>
        <begin position="235"/>
        <end position="366"/>
    </location>
</feature>
<evidence type="ECO:0000313" key="7">
    <source>
        <dbReference type="Proteomes" id="UP001527202"/>
    </source>
</evidence>
<dbReference type="SMART" id="SM00560">
    <property type="entry name" value="LamGL"/>
    <property type="match status" value="3"/>
</dbReference>
<dbReference type="PANTHER" id="PTHR45869">
    <property type="entry name" value="C-REACTIVE PROTEIN-RELATED"/>
    <property type="match status" value="1"/>
</dbReference>
<organism evidence="5 6">
    <name type="scientific">Paenibacillus chitinolyticus</name>
    <dbReference type="NCBI Taxonomy" id="79263"/>
    <lineage>
        <taxon>Bacteria</taxon>
        <taxon>Bacillati</taxon>
        <taxon>Bacillota</taxon>
        <taxon>Bacilli</taxon>
        <taxon>Bacillales</taxon>
        <taxon>Paenibacillaceae</taxon>
        <taxon>Paenibacillus</taxon>
    </lineage>
</organism>
<evidence type="ECO:0000313" key="6">
    <source>
        <dbReference type="Proteomes" id="UP000288943"/>
    </source>
</evidence>
<dbReference type="GeneID" id="95374959"/>
<dbReference type="KEGG" id="pchi:PC41400_09075"/>
<dbReference type="RefSeq" id="WP_084706626.1">
    <property type="nucleotide sequence ID" value="NZ_CP026520.1"/>
</dbReference>
<dbReference type="Proteomes" id="UP000288943">
    <property type="component" value="Chromosome"/>
</dbReference>
<gene>
    <name evidence="4" type="ORF">M5X16_16820</name>
    <name evidence="5" type="ORF">PC41400_09075</name>
</gene>
<feature type="domain" description="LamG-like jellyroll fold" evidence="3">
    <location>
        <begin position="600"/>
        <end position="731"/>
    </location>
</feature>
<reference evidence="4 7" key="2">
    <citation type="submission" date="2022-05" db="EMBL/GenBank/DDBJ databases">
        <title>Genome Sequencing of Bee-Associated Microbes.</title>
        <authorList>
            <person name="Dunlap C."/>
        </authorList>
    </citation>
    <scope>NUCLEOTIDE SEQUENCE [LARGE SCALE GENOMIC DNA]</scope>
    <source>
        <strain evidence="4 7">NRRL B-23120</strain>
    </source>
</reference>
<accession>A0A410WTU6</accession>
<evidence type="ECO:0000256" key="1">
    <source>
        <dbReference type="ARBA" id="ARBA00022729"/>
    </source>
</evidence>
<evidence type="ECO:0000259" key="3">
    <source>
        <dbReference type="SMART" id="SM00560"/>
    </source>
</evidence>
<dbReference type="PANTHER" id="PTHR45869:SF8">
    <property type="entry name" value="LAMG-LIKE JELLYROLL FOLD DOMAIN-CONTAINING PROTEIN"/>
    <property type="match status" value="1"/>
</dbReference>
<dbReference type="Proteomes" id="UP001527202">
    <property type="component" value="Unassembled WGS sequence"/>
</dbReference>
<dbReference type="Gene3D" id="2.60.120.200">
    <property type="match status" value="3"/>
</dbReference>